<keyword evidence="2" id="KW-1185">Reference proteome</keyword>
<evidence type="ECO:0000313" key="2">
    <source>
        <dbReference type="Proteomes" id="UP000620124"/>
    </source>
</evidence>
<organism evidence="1 2">
    <name type="scientific">Mycena venus</name>
    <dbReference type="NCBI Taxonomy" id="2733690"/>
    <lineage>
        <taxon>Eukaryota</taxon>
        <taxon>Fungi</taxon>
        <taxon>Dikarya</taxon>
        <taxon>Basidiomycota</taxon>
        <taxon>Agaricomycotina</taxon>
        <taxon>Agaricomycetes</taxon>
        <taxon>Agaricomycetidae</taxon>
        <taxon>Agaricales</taxon>
        <taxon>Marasmiineae</taxon>
        <taxon>Mycenaceae</taxon>
        <taxon>Mycena</taxon>
    </lineage>
</organism>
<dbReference type="Proteomes" id="UP000620124">
    <property type="component" value="Unassembled WGS sequence"/>
</dbReference>
<dbReference type="OrthoDB" id="3365698at2759"/>
<proteinExistence type="predicted"/>
<protein>
    <submittedName>
        <fullName evidence="1">F-box domain-containing protein</fullName>
    </submittedName>
</protein>
<dbReference type="InterPro" id="IPR032675">
    <property type="entry name" value="LRR_dom_sf"/>
</dbReference>
<reference evidence="1" key="1">
    <citation type="submission" date="2020-05" db="EMBL/GenBank/DDBJ databases">
        <title>Mycena genomes resolve the evolution of fungal bioluminescence.</title>
        <authorList>
            <person name="Tsai I.J."/>
        </authorList>
    </citation>
    <scope>NUCLEOTIDE SEQUENCE</scope>
    <source>
        <strain evidence="1">CCC161011</strain>
    </source>
</reference>
<comment type="caution">
    <text evidence="1">The sequence shown here is derived from an EMBL/GenBank/DDBJ whole genome shotgun (WGS) entry which is preliminary data.</text>
</comment>
<evidence type="ECO:0000313" key="1">
    <source>
        <dbReference type="EMBL" id="KAF7369339.1"/>
    </source>
</evidence>
<dbReference type="SUPFAM" id="SSF52047">
    <property type="entry name" value="RNI-like"/>
    <property type="match status" value="1"/>
</dbReference>
<dbReference type="Gene3D" id="3.80.10.10">
    <property type="entry name" value="Ribonuclease Inhibitor"/>
    <property type="match status" value="1"/>
</dbReference>
<dbReference type="EMBL" id="JACAZI010000002">
    <property type="protein sequence ID" value="KAF7369339.1"/>
    <property type="molecule type" value="Genomic_DNA"/>
</dbReference>
<accession>A0A8H7DBH0</accession>
<name>A0A8H7DBH0_9AGAR</name>
<gene>
    <name evidence="1" type="ORF">MVEN_00262400</name>
</gene>
<dbReference type="AlphaFoldDB" id="A0A8H7DBH0"/>
<sequence length="459" mass="51474">MHLFEYSQPPGIEDRLRHNILPSDVDRNTILESLALAQYRLCEIQAAELAAPTLDAEEMALRKYISKYSSLVAPIRRLTHDILENIFTAAHVNGVVNISRATPSLVVDGRSPHMLALVSHYWKCVALQTAELWSTFSVNGCLGPHSLRGVRFGEGLPPNEDIVHDLMAHAERWERLTISMEMDHISLFAPVRGRLQNLRQLSFSQPPLFETLAAEVNPFAVAPKLRAMRFHRLRSPDRIPALSFEQIETILFLNSGSVICGDVLSKFPNAPTVATESRLHLTTSRMIVSGSNAKTANMMDMFHRLTTPNLERLQIFECNWDASSVMPFMMRAACPLRELNLQNTWVRAKELLALLQVTPTVDTLVLRSLLPNSITNLIVEALTPAAELDLVLPALKRIVVAGSYLFSTDTLLRMLEGRITSLDMVDLALPGREIDAAEFSRFGALRSIRRPLESQVCRR</sequence>